<dbReference type="Proteomes" id="UP001589709">
    <property type="component" value="Unassembled WGS sequence"/>
</dbReference>
<keyword evidence="4" id="KW-0732">Signal</keyword>
<protein>
    <submittedName>
        <fullName evidence="6">Transglycosylase family protein</fullName>
    </submittedName>
</protein>
<dbReference type="SMART" id="SM00257">
    <property type="entry name" value="LysM"/>
    <property type="match status" value="1"/>
</dbReference>
<keyword evidence="2" id="KW-0378">Hydrolase</keyword>
<dbReference type="InterPro" id="IPR052196">
    <property type="entry name" value="Bact_Kbp"/>
</dbReference>
<evidence type="ECO:0000259" key="5">
    <source>
        <dbReference type="PROSITE" id="PS51782"/>
    </source>
</evidence>
<feature type="region of interest" description="Disordered" evidence="3">
    <location>
        <begin position="125"/>
        <end position="189"/>
    </location>
</feature>
<dbReference type="PANTHER" id="PTHR34700:SF4">
    <property type="entry name" value="PHAGE-LIKE ELEMENT PBSX PROTEIN XKDP"/>
    <property type="match status" value="1"/>
</dbReference>
<evidence type="ECO:0000313" key="7">
    <source>
        <dbReference type="Proteomes" id="UP001589709"/>
    </source>
</evidence>
<dbReference type="PANTHER" id="PTHR34700">
    <property type="entry name" value="POTASSIUM BINDING PROTEIN KBP"/>
    <property type="match status" value="1"/>
</dbReference>
<comment type="similarity">
    <text evidence="1">Belongs to the transglycosylase family. Rpf subfamily.</text>
</comment>
<dbReference type="InterPro" id="IPR018392">
    <property type="entry name" value="LysM"/>
</dbReference>
<feature type="chain" id="PRO_5047105555" evidence="4">
    <location>
        <begin position="43"/>
        <end position="238"/>
    </location>
</feature>
<dbReference type="Gene3D" id="3.10.350.10">
    <property type="entry name" value="LysM domain"/>
    <property type="match status" value="1"/>
</dbReference>
<dbReference type="InterPro" id="IPR036779">
    <property type="entry name" value="LysM_dom_sf"/>
</dbReference>
<keyword evidence="7" id="KW-1185">Reference proteome</keyword>
<evidence type="ECO:0000256" key="3">
    <source>
        <dbReference type="SAM" id="MobiDB-lite"/>
    </source>
</evidence>
<proteinExistence type="inferred from homology"/>
<evidence type="ECO:0000256" key="4">
    <source>
        <dbReference type="SAM" id="SignalP"/>
    </source>
</evidence>
<dbReference type="CDD" id="cd13925">
    <property type="entry name" value="RPF"/>
    <property type="match status" value="1"/>
</dbReference>
<dbReference type="InterPro" id="IPR023346">
    <property type="entry name" value="Lysozyme-like_dom_sf"/>
</dbReference>
<gene>
    <name evidence="6" type="ORF">ACFF45_28400</name>
</gene>
<dbReference type="InterPro" id="IPR010618">
    <property type="entry name" value="RPF"/>
</dbReference>
<dbReference type="CDD" id="cd00118">
    <property type="entry name" value="LysM"/>
    <property type="match status" value="1"/>
</dbReference>
<dbReference type="Pfam" id="PF06737">
    <property type="entry name" value="Transglycosylas"/>
    <property type="match status" value="1"/>
</dbReference>
<dbReference type="SUPFAM" id="SSF54106">
    <property type="entry name" value="LysM domain"/>
    <property type="match status" value="1"/>
</dbReference>
<evidence type="ECO:0000256" key="2">
    <source>
        <dbReference type="ARBA" id="ARBA00022801"/>
    </source>
</evidence>
<feature type="signal peptide" evidence="4">
    <location>
        <begin position="1"/>
        <end position="42"/>
    </location>
</feature>
<accession>A0ABV5N8B6</accession>
<sequence length="238" mass="24326">MLFSSKGKHRRPSRTVRAIAAVGVTGAAAVAAPLVAAGSASAATAAEWDAVAQCESGGNWAINTGNGYYGGLQFSASTWAAYGGTQFAATADQAGKEQQIQIAEKVLAGQGKGAWPVCGTGLSNAPYGGGSTQSTGQSTEQSAEQGTEQSAGAGTRATEEQPASRSQDRPAAGETVTTPAGDKVEKGDGEYEVVEGDTLSTIAADRDVQGGWEKLFELNKDIVEDADLIYPGQQLHLQ</sequence>
<evidence type="ECO:0000313" key="6">
    <source>
        <dbReference type="EMBL" id="MFB9466526.1"/>
    </source>
</evidence>
<evidence type="ECO:0000256" key="1">
    <source>
        <dbReference type="ARBA" id="ARBA00010830"/>
    </source>
</evidence>
<reference evidence="6 7" key="1">
    <citation type="submission" date="2024-09" db="EMBL/GenBank/DDBJ databases">
        <authorList>
            <person name="Sun Q."/>
            <person name="Mori K."/>
        </authorList>
    </citation>
    <scope>NUCLEOTIDE SEQUENCE [LARGE SCALE GENOMIC DNA]</scope>
    <source>
        <strain evidence="6 7">JCM 6917</strain>
    </source>
</reference>
<feature type="domain" description="LysM" evidence="5">
    <location>
        <begin position="189"/>
        <end position="237"/>
    </location>
</feature>
<comment type="caution">
    <text evidence="6">The sequence shown here is derived from an EMBL/GenBank/DDBJ whole genome shotgun (WGS) entry which is preliminary data.</text>
</comment>
<dbReference type="Pfam" id="PF01476">
    <property type="entry name" value="LysM"/>
    <property type="match status" value="1"/>
</dbReference>
<dbReference type="Gene3D" id="1.10.530.10">
    <property type="match status" value="1"/>
</dbReference>
<feature type="compositionally biased region" description="Low complexity" evidence="3">
    <location>
        <begin position="132"/>
        <end position="145"/>
    </location>
</feature>
<dbReference type="SUPFAM" id="SSF53955">
    <property type="entry name" value="Lysozyme-like"/>
    <property type="match status" value="1"/>
</dbReference>
<dbReference type="EMBL" id="JBHMCY010000071">
    <property type="protein sequence ID" value="MFB9466526.1"/>
    <property type="molecule type" value="Genomic_DNA"/>
</dbReference>
<dbReference type="PROSITE" id="PS51782">
    <property type="entry name" value="LYSM"/>
    <property type="match status" value="1"/>
</dbReference>
<organism evidence="6 7">
    <name type="scientific">Streptomyces cinereospinus</name>
    <dbReference type="NCBI Taxonomy" id="285561"/>
    <lineage>
        <taxon>Bacteria</taxon>
        <taxon>Bacillati</taxon>
        <taxon>Actinomycetota</taxon>
        <taxon>Actinomycetes</taxon>
        <taxon>Kitasatosporales</taxon>
        <taxon>Streptomycetaceae</taxon>
        <taxon>Streptomyces</taxon>
    </lineage>
</organism>
<name>A0ABV5N8B6_9ACTN</name>
<dbReference type="RefSeq" id="WP_381349482.1">
    <property type="nucleotide sequence ID" value="NZ_JBHMCY010000071.1"/>
</dbReference>